<dbReference type="Proteomes" id="UP000724686">
    <property type="component" value="Unassembled WGS sequence"/>
</dbReference>
<proteinExistence type="predicted"/>
<keyword evidence="2" id="KW-1185">Reference proteome</keyword>
<accession>A0ABS2UBY4</accession>
<sequence length="56" mass="6203">MFQPVENVIKIVRNPNAPGVSDLTSSVLKAYVRHNATATEREFVGTVDRTNTSEIE</sequence>
<evidence type="ECO:0000313" key="2">
    <source>
        <dbReference type="Proteomes" id="UP000724686"/>
    </source>
</evidence>
<name>A0ABS2UBY4_9LEPT</name>
<dbReference type="EMBL" id="JAFFPU010000042">
    <property type="protein sequence ID" value="MBM9577889.1"/>
    <property type="molecule type" value="Genomic_DNA"/>
</dbReference>
<reference evidence="1 2" key="1">
    <citation type="submission" date="2021-02" db="EMBL/GenBank/DDBJ databases">
        <title>Leptospira ainlahdjerensis sp. nov., Leptospira ainazelensis sp. nov., Leptospira abararensis sp. nov. and Leptospira chreensis sp. nov., four new species isolated from water sources in Algeria.</title>
        <authorList>
            <person name="Amara Korba A."/>
            <person name="Kainiu M."/>
            <person name="Vincent A.T."/>
            <person name="Mariet J.-F."/>
            <person name="Veyrier F.J."/>
            <person name="Goarant C."/>
            <person name="Picardeau M."/>
        </authorList>
    </citation>
    <scope>NUCLEOTIDE SEQUENCE [LARGE SCALE GENOMIC DNA]</scope>
    <source>
        <strain evidence="1 2">201903070</strain>
    </source>
</reference>
<gene>
    <name evidence="1" type="ORF">JWG45_12100</name>
</gene>
<comment type="caution">
    <text evidence="1">The sequence shown here is derived from an EMBL/GenBank/DDBJ whole genome shotgun (WGS) entry which is preliminary data.</text>
</comment>
<evidence type="ECO:0000313" key="1">
    <source>
        <dbReference type="EMBL" id="MBM9577889.1"/>
    </source>
</evidence>
<dbReference type="RefSeq" id="WP_205279956.1">
    <property type="nucleotide sequence ID" value="NZ_JAFFPU010000042.1"/>
</dbReference>
<protein>
    <submittedName>
        <fullName evidence="1">Uncharacterized protein</fullName>
    </submittedName>
</protein>
<organism evidence="1 2">
    <name type="scientific">Leptospira ainlahdjerensis</name>
    <dbReference type="NCBI Taxonomy" id="2810033"/>
    <lineage>
        <taxon>Bacteria</taxon>
        <taxon>Pseudomonadati</taxon>
        <taxon>Spirochaetota</taxon>
        <taxon>Spirochaetia</taxon>
        <taxon>Leptospirales</taxon>
        <taxon>Leptospiraceae</taxon>
        <taxon>Leptospira</taxon>
    </lineage>
</organism>